<feature type="domain" description="BioF2-like acetyltransferase" evidence="2">
    <location>
        <begin position="188"/>
        <end position="337"/>
    </location>
</feature>
<dbReference type="Gene3D" id="3.40.630.30">
    <property type="match status" value="1"/>
</dbReference>
<dbReference type="InterPro" id="IPR016181">
    <property type="entry name" value="Acyl_CoA_acyltransferase"/>
</dbReference>
<sequence length="400" mass="44094">MLRVQMVTDTAGLVASSAAWEELLQRSAQSEPTLAPPWVLAWWRVFGPLDGRALRAVLFWDGPRLVGLAPFCERPRRHRVGLSLRTLELCGSGEDEADETGSDYLGVIVERGAESSVARALADALATDALGAWDELRMPAMRGDDVFPVLLSRELRARGASAHLEITGACPHIPLPASWDGYLAALPSSRRYMVRRSLRDLEAWAGSPLRLTRVTRADELPTAMETLIRLHEARWSADEKPGAFASPRFRAFHEAVMPALLERGSLDLSWLEVRGEPIAAVYNIVWQGRVSFYQGGRRPDLPQNLRAGIAMHALAIREAIAAGHKEYDFLAGTSRYKMDLSLAVRPLVRLYATRPSLTDTVRRVADLALDQARALRRAFAAPTHPSNRGEASESRAAVSP</sequence>
<evidence type="ECO:0000313" key="3">
    <source>
        <dbReference type="EMBL" id="AKT36132.1"/>
    </source>
</evidence>
<feature type="region of interest" description="Disordered" evidence="1">
    <location>
        <begin position="379"/>
        <end position="400"/>
    </location>
</feature>
<dbReference type="RefSeq" id="WP_050428700.1">
    <property type="nucleotide sequence ID" value="NZ_CP012159.1"/>
</dbReference>
<dbReference type="Pfam" id="PF13480">
    <property type="entry name" value="Acetyltransf_6"/>
    <property type="match status" value="1"/>
</dbReference>
<dbReference type="STRING" id="52.CMC5_002450"/>
<dbReference type="InterPro" id="IPR038740">
    <property type="entry name" value="BioF2-like_GNAT_dom"/>
</dbReference>
<dbReference type="OrthoDB" id="9808976at2"/>
<organism evidence="3 4">
    <name type="scientific">Chondromyces crocatus</name>
    <dbReference type="NCBI Taxonomy" id="52"/>
    <lineage>
        <taxon>Bacteria</taxon>
        <taxon>Pseudomonadati</taxon>
        <taxon>Myxococcota</taxon>
        <taxon>Polyangia</taxon>
        <taxon>Polyangiales</taxon>
        <taxon>Polyangiaceae</taxon>
        <taxon>Chondromyces</taxon>
    </lineage>
</organism>
<dbReference type="EMBL" id="CP012159">
    <property type="protein sequence ID" value="AKT36132.1"/>
    <property type="molecule type" value="Genomic_DNA"/>
</dbReference>
<dbReference type="SUPFAM" id="SSF55729">
    <property type="entry name" value="Acyl-CoA N-acyltransferases (Nat)"/>
    <property type="match status" value="1"/>
</dbReference>
<evidence type="ECO:0000313" key="4">
    <source>
        <dbReference type="Proteomes" id="UP000067626"/>
    </source>
</evidence>
<reference evidence="3 4" key="1">
    <citation type="submission" date="2015-07" db="EMBL/GenBank/DDBJ databases">
        <title>Genome analysis of myxobacterium Chondromyces crocatus Cm c5 reveals a high potential for natural compound synthesis and the genetic basis for the loss of fruiting body formation.</title>
        <authorList>
            <person name="Zaburannyi N."/>
            <person name="Bunk B."/>
            <person name="Maier J."/>
            <person name="Overmann J."/>
            <person name="Mueller R."/>
        </authorList>
    </citation>
    <scope>NUCLEOTIDE SEQUENCE [LARGE SCALE GENOMIC DNA]</scope>
    <source>
        <strain evidence="3 4">Cm c5</strain>
    </source>
</reference>
<keyword evidence="4" id="KW-1185">Reference proteome</keyword>
<dbReference type="KEGG" id="ccro:CMC5_002450"/>
<name>A0A0K1E630_CHOCO</name>
<protein>
    <submittedName>
        <fullName evidence="3">Cellulose biosynthesis protein CelD</fullName>
    </submittedName>
</protein>
<accession>A0A0K1E630</accession>
<dbReference type="Proteomes" id="UP000067626">
    <property type="component" value="Chromosome"/>
</dbReference>
<proteinExistence type="predicted"/>
<gene>
    <name evidence="3" type="primary">celD</name>
    <name evidence="3" type="ORF">CMC5_002450</name>
</gene>
<evidence type="ECO:0000259" key="2">
    <source>
        <dbReference type="Pfam" id="PF13480"/>
    </source>
</evidence>
<dbReference type="AlphaFoldDB" id="A0A0K1E630"/>
<evidence type="ECO:0000256" key="1">
    <source>
        <dbReference type="SAM" id="MobiDB-lite"/>
    </source>
</evidence>